<dbReference type="Pfam" id="PF20240">
    <property type="entry name" value="DUF6597"/>
    <property type="match status" value="1"/>
</dbReference>
<dbReference type="Gene3D" id="1.10.10.60">
    <property type="entry name" value="Homeodomain-like"/>
    <property type="match status" value="1"/>
</dbReference>
<feature type="domain" description="HTH araC/xylS-type" evidence="1">
    <location>
        <begin position="172"/>
        <end position="273"/>
    </location>
</feature>
<dbReference type="KEGG" id="hmn:HM131_13240"/>
<evidence type="ECO:0000313" key="3">
    <source>
        <dbReference type="Proteomes" id="UP000192527"/>
    </source>
</evidence>
<dbReference type="PROSITE" id="PS01124">
    <property type="entry name" value="HTH_ARAC_FAMILY_2"/>
    <property type="match status" value="1"/>
</dbReference>
<dbReference type="RefSeq" id="WP_085030214.1">
    <property type="nucleotide sequence ID" value="NZ_CP020772.1"/>
</dbReference>
<dbReference type="GO" id="GO:0043565">
    <property type="term" value="F:sequence-specific DNA binding"/>
    <property type="evidence" value="ECO:0007669"/>
    <property type="project" value="InterPro"/>
</dbReference>
<dbReference type="AlphaFoldDB" id="A0A1W5ZWV1"/>
<gene>
    <name evidence="2" type="ORF">HM131_13240</name>
</gene>
<reference evidence="2 3" key="1">
    <citation type="submission" date="2017-04" db="EMBL/GenBank/DDBJ databases">
        <title>The whole genome sequencing and assembly of Halobacillus mangrovi strain.</title>
        <authorList>
            <person name="Lee S.-J."/>
            <person name="Park M.-K."/>
            <person name="Kim J.-Y."/>
            <person name="Lee Y.-J."/>
            <person name="Yi H."/>
            <person name="Bahn Y.-S."/>
            <person name="Kim J.F."/>
            <person name="Lee D.-W."/>
        </authorList>
    </citation>
    <scope>NUCLEOTIDE SEQUENCE [LARGE SCALE GENOMIC DNA]</scope>
    <source>
        <strain evidence="2 3">KTB 131</strain>
    </source>
</reference>
<name>A0A1W5ZWV1_9BACI</name>
<sequence length="296" mass="34310">MINLFVSYTPKIMTSPYTLYEEYKPHPMLQPYVCCYWSSASKSLMERKEYISTVIPDGCTDIIIEYHDHDEDLSFRYCGIFEDHFMFKEDTSSTKKSFGIRFYPGTASLFVPQKAKETAQSITGLDHLAPQMKSVLQKAIQESRSVSDLIKACDNVLRKILSDALLRKNEDVQLQNILFQIISSRGMLSVKEISEREVIGRRRMQRMFDQVIGMSPKKFSQVIRFQSALSLWIDQSPTKKLNLPDDLDFYDQSHFVKDIKKRVGINPSSIRVSDFYNTDERGKTILVEDYEKGVKE</sequence>
<dbReference type="Pfam" id="PF12833">
    <property type="entry name" value="HTH_18"/>
    <property type="match status" value="1"/>
</dbReference>
<dbReference type="SMART" id="SM00342">
    <property type="entry name" value="HTH_ARAC"/>
    <property type="match status" value="1"/>
</dbReference>
<dbReference type="GO" id="GO:0003700">
    <property type="term" value="F:DNA-binding transcription factor activity"/>
    <property type="evidence" value="ECO:0007669"/>
    <property type="project" value="InterPro"/>
</dbReference>
<dbReference type="OrthoDB" id="323290at2"/>
<evidence type="ECO:0000259" key="1">
    <source>
        <dbReference type="PROSITE" id="PS01124"/>
    </source>
</evidence>
<dbReference type="STRING" id="402384.HM131_13240"/>
<dbReference type="Proteomes" id="UP000192527">
    <property type="component" value="Chromosome"/>
</dbReference>
<dbReference type="InterPro" id="IPR046532">
    <property type="entry name" value="DUF6597"/>
</dbReference>
<evidence type="ECO:0000313" key="2">
    <source>
        <dbReference type="EMBL" id="ARI77753.1"/>
    </source>
</evidence>
<dbReference type="InterPro" id="IPR018060">
    <property type="entry name" value="HTH_AraC"/>
</dbReference>
<protein>
    <recommendedName>
        <fullName evidence="1">HTH araC/xylS-type domain-containing protein</fullName>
    </recommendedName>
</protein>
<proteinExistence type="predicted"/>
<accession>A0A1W5ZWV1</accession>
<keyword evidence="3" id="KW-1185">Reference proteome</keyword>
<organism evidence="2 3">
    <name type="scientific">Halobacillus mangrovi</name>
    <dbReference type="NCBI Taxonomy" id="402384"/>
    <lineage>
        <taxon>Bacteria</taxon>
        <taxon>Bacillati</taxon>
        <taxon>Bacillota</taxon>
        <taxon>Bacilli</taxon>
        <taxon>Bacillales</taxon>
        <taxon>Bacillaceae</taxon>
        <taxon>Halobacillus</taxon>
    </lineage>
</organism>
<dbReference type="EMBL" id="CP020772">
    <property type="protein sequence ID" value="ARI77753.1"/>
    <property type="molecule type" value="Genomic_DNA"/>
</dbReference>